<dbReference type="PANTHER" id="PTHR46589:SF1">
    <property type="entry name" value="APOPTOTIC CHROMATIN CONDENSATION INDUCER IN THE NUCLEUS"/>
    <property type="match status" value="1"/>
</dbReference>
<dbReference type="InterPro" id="IPR012677">
    <property type="entry name" value="Nucleotide-bd_a/b_plait_sf"/>
</dbReference>
<dbReference type="GO" id="GO:0008380">
    <property type="term" value="P:RNA splicing"/>
    <property type="evidence" value="ECO:0007669"/>
    <property type="project" value="TreeGrafter"/>
</dbReference>
<dbReference type="Proteomes" id="UP000187209">
    <property type="component" value="Unassembled WGS sequence"/>
</dbReference>
<dbReference type="Gene3D" id="3.30.70.330">
    <property type="match status" value="1"/>
</dbReference>
<dbReference type="InterPro" id="IPR035979">
    <property type="entry name" value="RBD_domain_sf"/>
</dbReference>
<dbReference type="GO" id="GO:0071011">
    <property type="term" value="C:precatalytic spliceosome"/>
    <property type="evidence" value="ECO:0007669"/>
    <property type="project" value="TreeGrafter"/>
</dbReference>
<sequence>MDTKTLNLHITNFVRPFTISQARSLLEETCRIQFFWMDSIKSQCFVTVSTAEEAEATFKALQDRVWPIETGKALKVAFVPNSELPKQGDFSR</sequence>
<gene>
    <name evidence="1" type="ORF">SteCoe_18770</name>
</gene>
<dbReference type="EMBL" id="MPUH01000404">
    <property type="protein sequence ID" value="OMJ80867.1"/>
    <property type="molecule type" value="Genomic_DNA"/>
</dbReference>
<dbReference type="InterPro" id="IPR052793">
    <property type="entry name" value="EJC-associated_protein"/>
</dbReference>
<evidence type="ECO:0008006" key="3">
    <source>
        <dbReference type="Google" id="ProtNLM"/>
    </source>
</evidence>
<dbReference type="AlphaFoldDB" id="A0A1R2BW38"/>
<dbReference type="GO" id="GO:0003723">
    <property type="term" value="F:RNA binding"/>
    <property type="evidence" value="ECO:0007669"/>
    <property type="project" value="TreeGrafter"/>
</dbReference>
<reference evidence="1 2" key="1">
    <citation type="submission" date="2016-11" db="EMBL/GenBank/DDBJ databases">
        <title>The macronuclear genome of Stentor coeruleus: a giant cell with tiny introns.</title>
        <authorList>
            <person name="Slabodnick M."/>
            <person name="Ruby J.G."/>
            <person name="Reiff S.B."/>
            <person name="Swart E.C."/>
            <person name="Gosai S."/>
            <person name="Prabakaran S."/>
            <person name="Witkowska E."/>
            <person name="Larue G.E."/>
            <person name="Fisher S."/>
            <person name="Freeman R.M."/>
            <person name="Gunawardena J."/>
            <person name="Chu W."/>
            <person name="Stover N.A."/>
            <person name="Gregory B.D."/>
            <person name="Nowacki M."/>
            <person name="Derisi J."/>
            <person name="Roy S.W."/>
            <person name="Marshall W.F."/>
            <person name="Sood P."/>
        </authorList>
    </citation>
    <scope>NUCLEOTIDE SEQUENCE [LARGE SCALE GENOMIC DNA]</scope>
    <source>
        <strain evidence="1">WM001</strain>
    </source>
</reference>
<dbReference type="SUPFAM" id="SSF54928">
    <property type="entry name" value="RNA-binding domain, RBD"/>
    <property type="match status" value="1"/>
</dbReference>
<dbReference type="InterPro" id="IPR034257">
    <property type="entry name" value="Acinus_RRM"/>
</dbReference>
<dbReference type="GO" id="GO:0061574">
    <property type="term" value="C:ASAP complex"/>
    <property type="evidence" value="ECO:0007669"/>
    <property type="project" value="TreeGrafter"/>
</dbReference>
<evidence type="ECO:0000313" key="2">
    <source>
        <dbReference type="Proteomes" id="UP000187209"/>
    </source>
</evidence>
<protein>
    <recommendedName>
        <fullName evidence="3">RRM domain-containing protein</fullName>
    </recommendedName>
</protein>
<keyword evidence="2" id="KW-1185">Reference proteome</keyword>
<accession>A0A1R2BW38</accession>
<dbReference type="PANTHER" id="PTHR46589">
    <property type="entry name" value="APOPTOTIC CHROMATIN CONDENSATION INDUCER IN THE NUCLEUS"/>
    <property type="match status" value="1"/>
</dbReference>
<proteinExistence type="predicted"/>
<dbReference type="OrthoDB" id="5348404at2759"/>
<comment type="caution">
    <text evidence="1">The sequence shown here is derived from an EMBL/GenBank/DDBJ whole genome shotgun (WGS) entry which is preliminary data.</text>
</comment>
<name>A0A1R2BW38_9CILI</name>
<evidence type="ECO:0000313" key="1">
    <source>
        <dbReference type="EMBL" id="OMJ80867.1"/>
    </source>
</evidence>
<dbReference type="CDD" id="cd12432">
    <property type="entry name" value="RRM_ACINU"/>
    <property type="match status" value="1"/>
</dbReference>
<organism evidence="1 2">
    <name type="scientific">Stentor coeruleus</name>
    <dbReference type="NCBI Taxonomy" id="5963"/>
    <lineage>
        <taxon>Eukaryota</taxon>
        <taxon>Sar</taxon>
        <taxon>Alveolata</taxon>
        <taxon>Ciliophora</taxon>
        <taxon>Postciliodesmatophora</taxon>
        <taxon>Heterotrichea</taxon>
        <taxon>Heterotrichida</taxon>
        <taxon>Stentoridae</taxon>
        <taxon>Stentor</taxon>
    </lineage>
</organism>